<evidence type="ECO:0000256" key="3">
    <source>
        <dbReference type="ARBA" id="ARBA00023125"/>
    </source>
</evidence>
<dbReference type="SUPFAM" id="SSF100950">
    <property type="entry name" value="NagB/RpiA/CoA transferase-like"/>
    <property type="match status" value="1"/>
</dbReference>
<dbReference type="CDD" id="cd00093">
    <property type="entry name" value="HTH_XRE"/>
    <property type="match status" value="1"/>
</dbReference>
<dbReference type="Gene3D" id="3.40.50.1360">
    <property type="match status" value="1"/>
</dbReference>
<keyword evidence="7" id="KW-1185">Reference proteome</keyword>
<organism evidence="6 7">
    <name type="scientific">Actinomyces israelii</name>
    <dbReference type="NCBI Taxonomy" id="1659"/>
    <lineage>
        <taxon>Bacteria</taxon>
        <taxon>Bacillati</taxon>
        <taxon>Actinomycetota</taxon>
        <taxon>Actinomycetes</taxon>
        <taxon>Actinomycetales</taxon>
        <taxon>Actinomycetaceae</taxon>
        <taxon>Actinomyces</taxon>
    </lineage>
</organism>
<comment type="similarity">
    <text evidence="1">Belongs to the SorC transcriptional regulatory family.</text>
</comment>
<evidence type="ECO:0000256" key="2">
    <source>
        <dbReference type="ARBA" id="ARBA00023015"/>
    </source>
</evidence>
<keyword evidence="4" id="KW-0804">Transcription</keyword>
<dbReference type="SUPFAM" id="SSF46785">
    <property type="entry name" value="Winged helix' DNA-binding domain"/>
    <property type="match status" value="1"/>
</dbReference>
<sequence length="318" mass="34395">MGEEAVNLTRKDILSLDAAHLYYKGMTQAQVAERLHVSRPTVSKLLSHAERRGFVHIEIVDPREHDEHLIASLQQRYALDELRLVSPHPVTAGLASALGAQAAPLIGALIRDCDRIAVTDSPVMADIVRCLDIMPLYGVEVVRMSRGLTEHASGRSGDASVRRLALALRAHLHTCDAPLVVESVPRANQLRSRSDVRRNLDLARTARIVVFSVEGPRALLGMVGDLGLSDTDQRVLRERAVGEICSRVVDAEGCVCLPDLNNRTLGLSLTELRHVEQKVLVAGGTACAPAVRAALESGYANRLVTDVGTARWLLGASG</sequence>
<feature type="domain" description="HTH cro/C1-type" evidence="5">
    <location>
        <begin position="24"/>
        <end position="45"/>
    </location>
</feature>
<dbReference type="EMBL" id="JAPTMY010000047">
    <property type="protein sequence ID" value="MCZ0859311.1"/>
    <property type="molecule type" value="Genomic_DNA"/>
</dbReference>
<proteinExistence type="inferred from homology"/>
<dbReference type="InterPro" id="IPR037171">
    <property type="entry name" value="NagB/RpiA_transferase-like"/>
</dbReference>
<dbReference type="PROSITE" id="PS50943">
    <property type="entry name" value="HTH_CROC1"/>
    <property type="match status" value="1"/>
</dbReference>
<protein>
    <submittedName>
        <fullName evidence="6">MarR family transcriptional regulator</fullName>
    </submittedName>
</protein>
<gene>
    <name evidence="6" type="ORF">OHJ16_14825</name>
</gene>
<keyword evidence="2" id="KW-0805">Transcription regulation</keyword>
<evidence type="ECO:0000259" key="5">
    <source>
        <dbReference type="PROSITE" id="PS50943"/>
    </source>
</evidence>
<dbReference type="InterPro" id="IPR036390">
    <property type="entry name" value="WH_DNA-bd_sf"/>
</dbReference>
<dbReference type="InterPro" id="IPR036388">
    <property type="entry name" value="WH-like_DNA-bd_sf"/>
</dbReference>
<reference evidence="6" key="1">
    <citation type="submission" date="2022-10" db="EMBL/GenBank/DDBJ databases">
        <title>Genome sequence of Actinomyces israelii ATCC 10048.</title>
        <authorList>
            <person name="Watt R.M."/>
            <person name="Tong W.M."/>
        </authorList>
    </citation>
    <scope>NUCLEOTIDE SEQUENCE</scope>
    <source>
        <strain evidence="6">ATCC 10048</strain>
    </source>
</reference>
<accession>A0ABT4IC51</accession>
<dbReference type="PANTHER" id="PTHR34294:SF1">
    <property type="entry name" value="TRANSCRIPTIONAL REGULATOR LSRR"/>
    <property type="match status" value="1"/>
</dbReference>
<evidence type="ECO:0000256" key="4">
    <source>
        <dbReference type="ARBA" id="ARBA00023163"/>
    </source>
</evidence>
<dbReference type="InterPro" id="IPR007324">
    <property type="entry name" value="Sugar-bd_dom_put"/>
</dbReference>
<keyword evidence="3" id="KW-0238">DNA-binding</keyword>
<dbReference type="Pfam" id="PF04198">
    <property type="entry name" value="Sugar-bind"/>
    <property type="match status" value="1"/>
</dbReference>
<dbReference type="Proteomes" id="UP001072034">
    <property type="component" value="Unassembled WGS sequence"/>
</dbReference>
<comment type="caution">
    <text evidence="6">The sequence shown here is derived from an EMBL/GenBank/DDBJ whole genome shotgun (WGS) entry which is preliminary data.</text>
</comment>
<evidence type="ECO:0000313" key="6">
    <source>
        <dbReference type="EMBL" id="MCZ0859311.1"/>
    </source>
</evidence>
<dbReference type="Gene3D" id="1.10.10.10">
    <property type="entry name" value="Winged helix-like DNA-binding domain superfamily/Winged helix DNA-binding domain"/>
    <property type="match status" value="1"/>
</dbReference>
<dbReference type="Pfam" id="PF13384">
    <property type="entry name" value="HTH_23"/>
    <property type="match status" value="1"/>
</dbReference>
<dbReference type="PANTHER" id="PTHR34294">
    <property type="entry name" value="TRANSCRIPTIONAL REGULATOR-RELATED"/>
    <property type="match status" value="1"/>
</dbReference>
<name>A0ABT4IC51_9ACTO</name>
<dbReference type="InterPro" id="IPR001387">
    <property type="entry name" value="Cro/C1-type_HTH"/>
</dbReference>
<dbReference type="InterPro" id="IPR051054">
    <property type="entry name" value="SorC_transcr_regulators"/>
</dbReference>
<evidence type="ECO:0000313" key="7">
    <source>
        <dbReference type="Proteomes" id="UP001072034"/>
    </source>
</evidence>
<dbReference type="RefSeq" id="WP_268918549.1">
    <property type="nucleotide sequence ID" value="NZ_CP124548.1"/>
</dbReference>
<evidence type="ECO:0000256" key="1">
    <source>
        <dbReference type="ARBA" id="ARBA00010466"/>
    </source>
</evidence>